<name>A0ACA9K7M4_9GLOM</name>
<dbReference type="EMBL" id="CAJVPT010001149">
    <property type="protein sequence ID" value="CAG8457879.1"/>
    <property type="molecule type" value="Genomic_DNA"/>
</dbReference>
<evidence type="ECO:0000313" key="1">
    <source>
        <dbReference type="EMBL" id="CAG8457879.1"/>
    </source>
</evidence>
<dbReference type="Proteomes" id="UP000789525">
    <property type="component" value="Unassembled WGS sequence"/>
</dbReference>
<keyword evidence="2" id="KW-1185">Reference proteome</keyword>
<comment type="caution">
    <text evidence="1">The sequence shown here is derived from an EMBL/GenBank/DDBJ whole genome shotgun (WGS) entry which is preliminary data.</text>
</comment>
<protein>
    <submittedName>
        <fullName evidence="1">1259_t:CDS:1</fullName>
    </submittedName>
</protein>
<proteinExistence type="predicted"/>
<gene>
    <name evidence="1" type="ORF">ACOLOM_LOCUS1043</name>
</gene>
<sequence length="582" mass="67807">MIKPIPTECLQEIFEHLQDDECSLFTILQVNRFWCKNVVPILWRNPFELCSKRGGSPNLVETLISCMDIEARNRLKRDCKPLKRKFSRSPPSFNYSSYLRRLTTSDLWEAVLLWVSYKKSCDNIRPHTRTISPDQKMIAGVIKELGLLFNKNCPNFDQLKFNADHDELIGFYLLYCLPHIREFNYSGWGNKERNFDAASKSRNCRNLKKLVVEKISAESKQIVRGLRYGGNARFDYNERYKRRHFSSLFNDVVSSYTNFIDDGSENDLISGTLDPFSISVENPKSERELLLNLIKVQRRLELVKISYSDLNMDFFSSIQTQSRTLSWLEFDTVYFDNSVTLESFGFYENLETLLINACRWENYNDHPLQRQDHSREFLKPQGFSPSKSFRNCNMMFPNLKRLSIRGTIIPSKDLSSIIRNSNKSLTSICLNCQQDIDLPVLRMIIEHCSNVQELEFYLDRKDILECFMMLSGLDSLKILRIYDVKIDRNVGMSGDGNTRETGNNDMEDGGDESYLEPSMTLPKVANFLPKSLRWLSFPKAWVFTLKSLDEFFKNCKVPLQRLELRYRIPNDGVVFGGRGSKD</sequence>
<reference evidence="1" key="1">
    <citation type="submission" date="2021-06" db="EMBL/GenBank/DDBJ databases">
        <authorList>
            <person name="Kallberg Y."/>
            <person name="Tangrot J."/>
            <person name="Rosling A."/>
        </authorList>
    </citation>
    <scope>NUCLEOTIDE SEQUENCE</scope>
    <source>
        <strain evidence="1">CL356</strain>
    </source>
</reference>
<accession>A0ACA9K7M4</accession>
<evidence type="ECO:0000313" key="2">
    <source>
        <dbReference type="Proteomes" id="UP000789525"/>
    </source>
</evidence>
<organism evidence="1 2">
    <name type="scientific">Acaulospora colombiana</name>
    <dbReference type="NCBI Taxonomy" id="27376"/>
    <lineage>
        <taxon>Eukaryota</taxon>
        <taxon>Fungi</taxon>
        <taxon>Fungi incertae sedis</taxon>
        <taxon>Mucoromycota</taxon>
        <taxon>Glomeromycotina</taxon>
        <taxon>Glomeromycetes</taxon>
        <taxon>Diversisporales</taxon>
        <taxon>Acaulosporaceae</taxon>
        <taxon>Acaulospora</taxon>
    </lineage>
</organism>